<evidence type="ECO:0000259" key="1">
    <source>
        <dbReference type="PROSITE" id="PS50878"/>
    </source>
</evidence>
<dbReference type="PROSITE" id="PS50878">
    <property type="entry name" value="RT_POL"/>
    <property type="match status" value="1"/>
</dbReference>
<dbReference type="PANTHER" id="PTHR47027">
    <property type="entry name" value="REVERSE TRANSCRIPTASE DOMAIN-CONTAINING PROTEIN"/>
    <property type="match status" value="1"/>
</dbReference>
<dbReference type="CDD" id="cd01650">
    <property type="entry name" value="RT_nLTR_like"/>
    <property type="match status" value="1"/>
</dbReference>
<organism evidence="2 3">
    <name type="scientific">Patella caerulea</name>
    <name type="common">Rayed Mediterranean limpet</name>
    <dbReference type="NCBI Taxonomy" id="87958"/>
    <lineage>
        <taxon>Eukaryota</taxon>
        <taxon>Metazoa</taxon>
        <taxon>Spiralia</taxon>
        <taxon>Lophotrochozoa</taxon>
        <taxon>Mollusca</taxon>
        <taxon>Gastropoda</taxon>
        <taxon>Patellogastropoda</taxon>
        <taxon>Patelloidea</taxon>
        <taxon>Patellidae</taxon>
        <taxon>Patella</taxon>
    </lineage>
</organism>
<dbReference type="AlphaFoldDB" id="A0AAN8PQB5"/>
<protein>
    <recommendedName>
        <fullName evidence="1">Reverse transcriptase domain-containing protein</fullName>
    </recommendedName>
</protein>
<dbReference type="InterPro" id="IPR043502">
    <property type="entry name" value="DNA/RNA_pol_sf"/>
</dbReference>
<dbReference type="Pfam" id="PF00078">
    <property type="entry name" value="RVT_1"/>
    <property type="match status" value="1"/>
</dbReference>
<evidence type="ECO:0000313" key="2">
    <source>
        <dbReference type="EMBL" id="KAK6175976.1"/>
    </source>
</evidence>
<dbReference type="PANTHER" id="PTHR47027:SF20">
    <property type="entry name" value="REVERSE TRANSCRIPTASE-LIKE PROTEIN WITH RNA-DIRECTED DNA POLYMERASE DOMAIN"/>
    <property type="match status" value="1"/>
</dbReference>
<sequence length="698" mass="81302">MLTQSKKLSNTFDVSIDSLYDYFRNLNQSNESNFVPDDFSLIDCVVGDNDVINEPITDIEIEYCINNLKNNKSHGMDEILNEYIKCTKLTMIPIYVILFNVILDTGLVPTEWCSGMIFPIYKNKGSKDDVCNYRSITILSCFCKLFTSVINNRLTKFVESNYKLGPEQAGFRKNYSTLDHIFSLKCLIDLYIGNKKRLYAGFVDYRSAFDKIPRLPLWQKVLDCGITGKIFRVIHNLYKYAKSCVCLNRNRSDMFNCSVGVRQGENLSPLLFSIYLQDLSSFLSQHYKGLSVHETDLENVGVYLKLFALLYADDTVLLAESESELQAVFNAMLEYCTVWKLEINPTKTKTIVFSKGKIRKTPKITYGDVEIENVHEYAYLGIIFNFNGSFVKAKKQLHSKASSAMFSLIQKARKLNLDVDTQIHLFNCLVVTIALYGCEIWSFTDIILLERLQLRFCKYVLKVKMSTPNVMVYGELGVYPLQIYIKYRMINYRYKLVTGPRSKIAWVLYNTLYKSFEPNAWLNYIKDALNSAGLSYIWDSQACNINANCLKQFLLLRLKDQYQQEWNSTVHNTSKCKNYRLFKSTFIFEQYLIDLPPKYRHYFSKFRCRSHRLPIEAGVFIKTPEEHRICSLCNEGELGDEFHYIFKCQILKNERCKFIKSYYLKYPSATNMYKIFNSHGAELENLCKFISIIVNKFK</sequence>
<gene>
    <name evidence="2" type="ORF">SNE40_014348</name>
</gene>
<feature type="domain" description="Reverse transcriptase" evidence="1">
    <location>
        <begin position="101"/>
        <end position="384"/>
    </location>
</feature>
<dbReference type="EMBL" id="JAZGQO010000010">
    <property type="protein sequence ID" value="KAK6175976.1"/>
    <property type="molecule type" value="Genomic_DNA"/>
</dbReference>
<accession>A0AAN8PQB5</accession>
<comment type="caution">
    <text evidence="2">The sequence shown here is derived from an EMBL/GenBank/DDBJ whole genome shotgun (WGS) entry which is preliminary data.</text>
</comment>
<reference evidence="2 3" key="1">
    <citation type="submission" date="2024-01" db="EMBL/GenBank/DDBJ databases">
        <title>The genome of the rayed Mediterranean limpet Patella caerulea (Linnaeus, 1758).</title>
        <authorList>
            <person name="Anh-Thu Weber A."/>
            <person name="Halstead-Nussloch G."/>
        </authorList>
    </citation>
    <scope>NUCLEOTIDE SEQUENCE [LARGE SCALE GENOMIC DNA]</scope>
    <source>
        <strain evidence="2">AATW-2023a</strain>
        <tissue evidence="2">Whole specimen</tissue>
    </source>
</reference>
<dbReference type="Proteomes" id="UP001347796">
    <property type="component" value="Unassembled WGS sequence"/>
</dbReference>
<evidence type="ECO:0000313" key="3">
    <source>
        <dbReference type="Proteomes" id="UP001347796"/>
    </source>
</evidence>
<dbReference type="SUPFAM" id="SSF56672">
    <property type="entry name" value="DNA/RNA polymerases"/>
    <property type="match status" value="1"/>
</dbReference>
<dbReference type="InterPro" id="IPR000477">
    <property type="entry name" value="RT_dom"/>
</dbReference>
<proteinExistence type="predicted"/>
<name>A0AAN8PQB5_PATCE</name>
<keyword evidence="3" id="KW-1185">Reference proteome</keyword>